<reference evidence="3" key="1">
    <citation type="journal article" date="2019" name="Int. J. Syst. Evol. Microbiol.">
        <title>The Global Catalogue of Microorganisms (GCM) 10K type strain sequencing project: providing services to taxonomists for standard genome sequencing and annotation.</title>
        <authorList>
            <consortium name="The Broad Institute Genomics Platform"/>
            <consortium name="The Broad Institute Genome Sequencing Center for Infectious Disease"/>
            <person name="Wu L."/>
            <person name="Ma J."/>
        </authorList>
    </citation>
    <scope>NUCLEOTIDE SEQUENCE [LARGE SCALE GENOMIC DNA]</scope>
    <source>
        <strain evidence="3">CGMCC 1.12470</strain>
    </source>
</reference>
<gene>
    <name evidence="2" type="ORF">ACFSL4_17745</name>
</gene>
<dbReference type="Proteomes" id="UP001597261">
    <property type="component" value="Unassembled WGS sequence"/>
</dbReference>
<dbReference type="EMBL" id="JBHUDX010000048">
    <property type="protein sequence ID" value="MFD1659988.1"/>
    <property type="molecule type" value="Genomic_DNA"/>
</dbReference>
<dbReference type="RefSeq" id="WP_381083656.1">
    <property type="nucleotide sequence ID" value="NZ_JBHUDX010000048.1"/>
</dbReference>
<evidence type="ECO:0000313" key="2">
    <source>
        <dbReference type="EMBL" id="MFD1659988.1"/>
    </source>
</evidence>
<name>A0ABW4ISV8_9ACTN</name>
<protein>
    <submittedName>
        <fullName evidence="2">Uncharacterized protein</fullName>
    </submittedName>
</protein>
<evidence type="ECO:0000313" key="3">
    <source>
        <dbReference type="Proteomes" id="UP001597261"/>
    </source>
</evidence>
<feature type="compositionally biased region" description="Low complexity" evidence="1">
    <location>
        <begin position="8"/>
        <end position="18"/>
    </location>
</feature>
<organism evidence="2 3">
    <name type="scientific">Streptomyces caeni</name>
    <dbReference type="NCBI Taxonomy" id="2307231"/>
    <lineage>
        <taxon>Bacteria</taxon>
        <taxon>Bacillati</taxon>
        <taxon>Actinomycetota</taxon>
        <taxon>Actinomycetes</taxon>
        <taxon>Kitasatosporales</taxon>
        <taxon>Streptomycetaceae</taxon>
        <taxon>Streptomyces</taxon>
    </lineage>
</organism>
<sequence length="61" mass="6586">MTRRGHIPRPTETAALARAARRPAEPAPVPVLFAALLAAYAVRDREGIRLFAHAITRRGGA</sequence>
<comment type="caution">
    <text evidence="2">The sequence shown here is derived from an EMBL/GenBank/DDBJ whole genome shotgun (WGS) entry which is preliminary data.</text>
</comment>
<keyword evidence="3" id="KW-1185">Reference proteome</keyword>
<proteinExistence type="predicted"/>
<feature type="region of interest" description="Disordered" evidence="1">
    <location>
        <begin position="1"/>
        <end position="24"/>
    </location>
</feature>
<evidence type="ECO:0000256" key="1">
    <source>
        <dbReference type="SAM" id="MobiDB-lite"/>
    </source>
</evidence>
<accession>A0ABW4ISV8</accession>